<dbReference type="HOGENOM" id="CLU_1049323_0_0_5"/>
<evidence type="ECO:0000256" key="2">
    <source>
        <dbReference type="SAM" id="SignalP"/>
    </source>
</evidence>
<dbReference type="AlphaFoldDB" id="A0A0A7PHB3"/>
<feature type="signal peptide" evidence="2">
    <location>
        <begin position="1"/>
        <end position="25"/>
    </location>
</feature>
<evidence type="ECO:0000256" key="1">
    <source>
        <dbReference type="SAM" id="MobiDB-lite"/>
    </source>
</evidence>
<accession>A0A0A7PHB3</accession>
<evidence type="ECO:0000313" key="3">
    <source>
        <dbReference type="EMBL" id="AJA09390.1"/>
    </source>
</evidence>
<dbReference type="Proteomes" id="UP000030907">
    <property type="component" value="Chromosome"/>
</dbReference>
<evidence type="ECO:0008006" key="5">
    <source>
        <dbReference type="Google" id="ProtNLM"/>
    </source>
</evidence>
<feature type="region of interest" description="Disordered" evidence="1">
    <location>
        <begin position="257"/>
        <end position="282"/>
    </location>
</feature>
<gene>
    <name evidence="3" type="ORF">SKP52_12495</name>
</gene>
<dbReference type="EMBL" id="CP009122">
    <property type="protein sequence ID" value="AJA09390.1"/>
    <property type="molecule type" value="Genomic_DNA"/>
</dbReference>
<reference evidence="3 4" key="1">
    <citation type="journal article" date="2015" name="Int. J. Syst. Evol. Microbiol.">
        <title>Description of Sphingopyxis fribergensis sp. nov. - a soil bacterium with the ability to degrade styrene and phenylacetic acid.</title>
        <authorList>
            <person name="Oelschlagel M."/>
            <person name="Ruckert C."/>
            <person name="Kalinowski J."/>
            <person name="Schmidt G."/>
            <person name="Schlomann M."/>
            <person name="Tischler D."/>
        </authorList>
    </citation>
    <scope>NUCLEOTIDE SEQUENCE [LARGE SCALE GENOMIC DNA]</scope>
    <source>
        <strain evidence="3 4">Kp5.2</strain>
    </source>
</reference>
<feature type="chain" id="PRO_5002043993" description="Secreted protein" evidence="2">
    <location>
        <begin position="26"/>
        <end position="282"/>
    </location>
</feature>
<organism evidence="3 4">
    <name type="scientific">Sphingopyxis fribergensis</name>
    <dbReference type="NCBI Taxonomy" id="1515612"/>
    <lineage>
        <taxon>Bacteria</taxon>
        <taxon>Pseudomonadati</taxon>
        <taxon>Pseudomonadota</taxon>
        <taxon>Alphaproteobacteria</taxon>
        <taxon>Sphingomonadales</taxon>
        <taxon>Sphingomonadaceae</taxon>
        <taxon>Sphingopyxis</taxon>
    </lineage>
</organism>
<dbReference type="KEGG" id="sphk:SKP52_12495"/>
<name>A0A0A7PHB3_9SPHN</name>
<evidence type="ECO:0000313" key="4">
    <source>
        <dbReference type="Proteomes" id="UP000030907"/>
    </source>
</evidence>
<proteinExistence type="predicted"/>
<keyword evidence="2" id="KW-0732">Signal</keyword>
<protein>
    <recommendedName>
        <fullName evidence="5">Secreted protein</fullName>
    </recommendedName>
</protein>
<sequence length="282" mass="27071">MRKFAGLIATLSLGSAALVAAPATAQDAAAATVDLSVGTKVFDSAGAELGTISSAQGANVVVDLGEGKQVTLPSNAFGKLEQGPTIGATKAQVVAAVDQAAAGSDAKLTAALQPGADVRSANGTAILGKVKLAAADGVVLTTPTGDVKLPRNAFFVGQAGLATSFTADQFAAAMAEVNTAAAANDAAVATALVPGADVRSLKGAAVLGKVKSASAATVVVTTAAGDDVSLPRSAFLMSPAGLAAAYTAEQFASAVAQATGAPAPQADATADAATPAPDKPAS</sequence>
<keyword evidence="4" id="KW-1185">Reference proteome</keyword>